<organism evidence="12 13">
    <name type="scientific">Stephanodiscus triporus</name>
    <dbReference type="NCBI Taxonomy" id="2934178"/>
    <lineage>
        <taxon>Eukaryota</taxon>
        <taxon>Sar</taxon>
        <taxon>Stramenopiles</taxon>
        <taxon>Ochrophyta</taxon>
        <taxon>Bacillariophyta</taxon>
        <taxon>Coscinodiscophyceae</taxon>
        <taxon>Thalassiosirophycidae</taxon>
        <taxon>Stephanodiscales</taxon>
        <taxon>Stephanodiscaceae</taxon>
        <taxon>Stephanodiscus</taxon>
    </lineage>
</organism>
<dbReference type="EMBL" id="JALLAZ020000320">
    <property type="protein sequence ID" value="KAL3797984.1"/>
    <property type="molecule type" value="Genomic_DNA"/>
</dbReference>
<dbReference type="AlphaFoldDB" id="A0ABD3QDG5"/>
<keyword evidence="13" id="KW-1185">Reference proteome</keyword>
<evidence type="ECO:0000256" key="10">
    <source>
        <dbReference type="SAM" id="MobiDB-lite"/>
    </source>
</evidence>
<dbReference type="Pfam" id="PF00929">
    <property type="entry name" value="RNase_T"/>
    <property type="match status" value="1"/>
</dbReference>
<comment type="caution">
    <text evidence="12">The sequence shown here is derived from an EMBL/GenBank/DDBJ whole genome shotgun (WGS) entry which is preliminary data.</text>
</comment>
<dbReference type="PANTHER" id="PTHR12801">
    <property type="entry name" value="RNA EXONUCLEASE REXO1 / RECO3 FAMILY MEMBER-RELATED"/>
    <property type="match status" value="1"/>
</dbReference>
<dbReference type="GO" id="GO:0005634">
    <property type="term" value="C:nucleus"/>
    <property type="evidence" value="ECO:0007669"/>
    <property type="project" value="UniProtKB-SubCell"/>
</dbReference>
<dbReference type="Gene3D" id="3.30.420.10">
    <property type="entry name" value="Ribonuclease H-like superfamily/Ribonuclease H"/>
    <property type="match status" value="1"/>
</dbReference>
<dbReference type="Proteomes" id="UP001530315">
    <property type="component" value="Unassembled WGS sequence"/>
</dbReference>
<reference evidence="12 13" key="1">
    <citation type="submission" date="2024-10" db="EMBL/GenBank/DDBJ databases">
        <title>Updated reference genomes for cyclostephanoid diatoms.</title>
        <authorList>
            <person name="Roberts W.R."/>
            <person name="Alverson A.J."/>
        </authorList>
    </citation>
    <scope>NUCLEOTIDE SEQUENCE [LARGE SCALE GENOMIC DNA]</scope>
    <source>
        <strain evidence="12 13">AJA276-08</strain>
    </source>
</reference>
<evidence type="ECO:0000256" key="6">
    <source>
        <dbReference type="ARBA" id="ARBA00022801"/>
    </source>
</evidence>
<sequence length="231" mass="26004">MVVNVPLRRSPSSTSVDDIDDVDDSEMTSRYLALDCEMVGIGPNGSTSRLARVSIVNWRSEVVYDAHVRVSETVTDHRTHVSGISPEDLLESSGAVSFDDARRDVMDLIRGKVVIGHGLRGDFAALGIYDHPWHDVRDTARYEPFMRPLGPHEYNPTPFDNATHVPKKLKILARDKLKMEIQVDGRPHCPIEDAVAALELYKRHRVKWERAIMYKVKRTKEICGSGSGESR</sequence>
<dbReference type="InterPro" id="IPR037431">
    <property type="entry name" value="REX4_DEDDh_dom"/>
</dbReference>
<evidence type="ECO:0000313" key="12">
    <source>
        <dbReference type="EMBL" id="KAL3797984.1"/>
    </source>
</evidence>
<dbReference type="InterPro" id="IPR013520">
    <property type="entry name" value="Ribonucl_H"/>
</dbReference>
<evidence type="ECO:0000256" key="5">
    <source>
        <dbReference type="ARBA" id="ARBA00022722"/>
    </source>
</evidence>
<dbReference type="SUPFAM" id="SSF53098">
    <property type="entry name" value="Ribonuclease H-like"/>
    <property type="match status" value="1"/>
</dbReference>
<comment type="function">
    <text evidence="9">Exoribonuclease involved in ribosome biosynthesis. Involved in the processing of ITS1, the internal transcribed spacer localized between the 18S and 5.8S rRNAs.</text>
</comment>
<comment type="subcellular location">
    <subcellularLocation>
        <location evidence="1">Nucleus</location>
    </subcellularLocation>
</comment>
<keyword evidence="6" id="KW-0378">Hydrolase</keyword>
<proteinExistence type="inferred from homology"/>
<protein>
    <recommendedName>
        <fullName evidence="3">RNA exonuclease 4</fullName>
    </recommendedName>
</protein>
<dbReference type="InterPro" id="IPR012337">
    <property type="entry name" value="RNaseH-like_sf"/>
</dbReference>
<evidence type="ECO:0000256" key="2">
    <source>
        <dbReference type="ARBA" id="ARBA00010489"/>
    </source>
</evidence>
<keyword evidence="8" id="KW-0539">Nucleus</keyword>
<feature type="region of interest" description="Disordered" evidence="10">
    <location>
        <begin position="1"/>
        <end position="21"/>
    </location>
</feature>
<feature type="domain" description="Exonuclease" evidence="11">
    <location>
        <begin position="30"/>
        <end position="210"/>
    </location>
</feature>
<name>A0ABD3QDG5_9STRA</name>
<evidence type="ECO:0000256" key="7">
    <source>
        <dbReference type="ARBA" id="ARBA00022839"/>
    </source>
</evidence>
<evidence type="ECO:0000256" key="8">
    <source>
        <dbReference type="ARBA" id="ARBA00023242"/>
    </source>
</evidence>
<dbReference type="PANTHER" id="PTHR12801:SF45">
    <property type="entry name" value="RNA EXONUCLEASE 4"/>
    <property type="match status" value="1"/>
</dbReference>
<gene>
    <name evidence="12" type="ORF">ACHAW5_009107</name>
</gene>
<evidence type="ECO:0000313" key="13">
    <source>
        <dbReference type="Proteomes" id="UP001530315"/>
    </source>
</evidence>
<evidence type="ECO:0000256" key="3">
    <source>
        <dbReference type="ARBA" id="ARBA00016937"/>
    </source>
</evidence>
<dbReference type="InterPro" id="IPR036397">
    <property type="entry name" value="RNaseH_sf"/>
</dbReference>
<dbReference type="GO" id="GO:0006364">
    <property type="term" value="P:rRNA processing"/>
    <property type="evidence" value="ECO:0007669"/>
    <property type="project" value="UniProtKB-KW"/>
</dbReference>
<comment type="similarity">
    <text evidence="2">Belongs to the REXO4 family.</text>
</comment>
<evidence type="ECO:0000256" key="1">
    <source>
        <dbReference type="ARBA" id="ARBA00004123"/>
    </source>
</evidence>
<dbReference type="SMART" id="SM00479">
    <property type="entry name" value="EXOIII"/>
    <property type="match status" value="1"/>
</dbReference>
<dbReference type="GO" id="GO:0004527">
    <property type="term" value="F:exonuclease activity"/>
    <property type="evidence" value="ECO:0007669"/>
    <property type="project" value="UniProtKB-KW"/>
</dbReference>
<keyword evidence="5" id="KW-0540">Nuclease</keyword>
<evidence type="ECO:0000256" key="9">
    <source>
        <dbReference type="ARBA" id="ARBA00025599"/>
    </source>
</evidence>
<keyword evidence="7" id="KW-0269">Exonuclease</keyword>
<evidence type="ECO:0000259" key="11">
    <source>
        <dbReference type="SMART" id="SM00479"/>
    </source>
</evidence>
<evidence type="ECO:0000256" key="4">
    <source>
        <dbReference type="ARBA" id="ARBA00022552"/>
    </source>
</evidence>
<dbReference type="CDD" id="cd06144">
    <property type="entry name" value="REX4_like"/>
    <property type="match status" value="1"/>
</dbReference>
<dbReference type="InterPro" id="IPR047021">
    <property type="entry name" value="REXO1/3/4-like"/>
</dbReference>
<accession>A0ABD3QDG5</accession>
<keyword evidence="4" id="KW-0698">rRNA processing</keyword>